<name>A0A8J5GE92_ZINOF</name>
<keyword evidence="2" id="KW-1185">Reference proteome</keyword>
<organism evidence="1 2">
    <name type="scientific">Zingiber officinale</name>
    <name type="common">Ginger</name>
    <name type="synonym">Amomum zingiber</name>
    <dbReference type="NCBI Taxonomy" id="94328"/>
    <lineage>
        <taxon>Eukaryota</taxon>
        <taxon>Viridiplantae</taxon>
        <taxon>Streptophyta</taxon>
        <taxon>Embryophyta</taxon>
        <taxon>Tracheophyta</taxon>
        <taxon>Spermatophyta</taxon>
        <taxon>Magnoliopsida</taxon>
        <taxon>Liliopsida</taxon>
        <taxon>Zingiberales</taxon>
        <taxon>Zingiberaceae</taxon>
        <taxon>Zingiber</taxon>
    </lineage>
</organism>
<comment type="caution">
    <text evidence="1">The sequence shown here is derived from an EMBL/GenBank/DDBJ whole genome shotgun (WGS) entry which is preliminary data.</text>
</comment>
<dbReference type="AlphaFoldDB" id="A0A8J5GE92"/>
<reference evidence="1 2" key="1">
    <citation type="submission" date="2020-08" db="EMBL/GenBank/DDBJ databases">
        <title>Plant Genome Project.</title>
        <authorList>
            <person name="Zhang R.-G."/>
        </authorList>
    </citation>
    <scope>NUCLEOTIDE SEQUENCE [LARGE SCALE GENOMIC DNA]</scope>
    <source>
        <tissue evidence="1">Rhizome</tissue>
    </source>
</reference>
<gene>
    <name evidence="1" type="ORF">ZIOFF_038171</name>
</gene>
<protein>
    <submittedName>
        <fullName evidence="1">Uncharacterized protein</fullName>
    </submittedName>
</protein>
<dbReference type="Proteomes" id="UP000734854">
    <property type="component" value="Unassembled WGS sequence"/>
</dbReference>
<sequence length="279" mass="32237">MRVTGSCEATTELYALANRSNFSLYSYSGSIINGVKFLVEQRDTSLVKAEVERLAMRAIQERRCKMRRHWKQLDGLQNKNMPKRKPYKGVNQDDWNFLCDYFGKKEQMEQYDKNINNRFCRPLEDTHGSKSLVQHYHATVDPMMGELPSMIDTFEQLFHKGGQLKNDWAAQKYAEMVEIQSIQLEGVVSISIVDNVHHPKDSDIMTQVLGSRSRYMKDLSPLTRLSIEVGPRATNISSKHNDDSEKITAMQQMIDEQKHTIGEQQKTIGEQQQRFDALL</sequence>
<proteinExistence type="predicted"/>
<evidence type="ECO:0000313" key="1">
    <source>
        <dbReference type="EMBL" id="KAG6505806.1"/>
    </source>
</evidence>
<dbReference type="EMBL" id="JACMSC010000010">
    <property type="protein sequence ID" value="KAG6505806.1"/>
    <property type="molecule type" value="Genomic_DNA"/>
</dbReference>
<accession>A0A8J5GE92</accession>
<evidence type="ECO:0000313" key="2">
    <source>
        <dbReference type="Proteomes" id="UP000734854"/>
    </source>
</evidence>